<feature type="coiled-coil region" evidence="1">
    <location>
        <begin position="81"/>
        <end position="108"/>
    </location>
</feature>
<sequence>MATTYIELTLRELLQIALGNPEISSTHLSLLQSFFDILLKKLDSRTEKIEIVGKMSTCMQGILRESRISPYPFDCAKVQIFAENLAKVEQLKERVVALENKLMAHFKQILNDEGKQSLHYSTNNFERFAQACESFCIRPEAEDALACKLVTNPQFIVHLIDSAISPLLREMDDKRKRLADLHAKFVDLKDRLNKALTALKENYKRCIFIEKLRTDFENVKATLEKTTSEIHNMLLAKLDKTELTFIKRKFHDQLSSVETDWNKLKTLLKREVEVKKDIGPHQCISCLGPIHCTREPAKPKPLEKCAEKKNNETRKEKKLSKIKTCAKVHLDSL</sequence>
<organism evidence="2">
    <name type="scientific">Zeugodacus cucurbitae</name>
    <name type="common">Melon fruit fly</name>
    <name type="synonym">Bactrocera cucurbitae</name>
    <dbReference type="NCBI Taxonomy" id="28588"/>
    <lineage>
        <taxon>Eukaryota</taxon>
        <taxon>Metazoa</taxon>
        <taxon>Ecdysozoa</taxon>
        <taxon>Arthropoda</taxon>
        <taxon>Hexapoda</taxon>
        <taxon>Insecta</taxon>
        <taxon>Pterygota</taxon>
        <taxon>Neoptera</taxon>
        <taxon>Endopterygota</taxon>
        <taxon>Diptera</taxon>
        <taxon>Brachycera</taxon>
        <taxon>Muscomorpha</taxon>
        <taxon>Tephritoidea</taxon>
        <taxon>Tephritidae</taxon>
        <taxon>Zeugodacus</taxon>
        <taxon>Zeugodacus</taxon>
    </lineage>
</organism>
<feature type="coiled-coil region" evidence="1">
    <location>
        <begin position="171"/>
        <end position="229"/>
    </location>
</feature>
<dbReference type="AlphaFoldDB" id="A0A0A1WHJ9"/>
<proteinExistence type="predicted"/>
<evidence type="ECO:0000313" key="2">
    <source>
        <dbReference type="EMBL" id="JAC97847.1"/>
    </source>
</evidence>
<keyword evidence="2" id="KW-0946">Virion</keyword>
<gene>
    <name evidence="2" type="primary">VPHE</name>
    <name evidence="2" type="ORF">g.1816</name>
</gene>
<name>A0A0A1WHJ9_ZEUCU</name>
<reference evidence="2" key="2">
    <citation type="journal article" date="2015" name="Gigascience">
        <title>Reconstructing a comprehensive transcriptome assembly of a white-pupal translocated strain of the pest fruit fly Bactrocera cucurbitae.</title>
        <authorList>
            <person name="Sim S.B."/>
            <person name="Calla B."/>
            <person name="Hall B."/>
            <person name="DeRego T."/>
            <person name="Geib S.M."/>
        </authorList>
    </citation>
    <scope>NUCLEOTIDE SEQUENCE</scope>
</reference>
<protein>
    <submittedName>
        <fullName evidence="2">Polyhedral envelope protein</fullName>
    </submittedName>
</protein>
<dbReference type="EMBL" id="GBXI01016444">
    <property type="protein sequence ID" value="JAC97847.1"/>
    <property type="molecule type" value="Transcribed_RNA"/>
</dbReference>
<evidence type="ECO:0000256" key="1">
    <source>
        <dbReference type="SAM" id="Coils"/>
    </source>
</evidence>
<keyword evidence="2" id="KW-0261">Viral envelope protein</keyword>
<accession>A0A0A1WHJ9</accession>
<keyword evidence="1" id="KW-0175">Coiled coil</keyword>
<reference evidence="2" key="1">
    <citation type="submission" date="2014-11" db="EMBL/GenBank/DDBJ databases">
        <authorList>
            <person name="Geib S."/>
        </authorList>
    </citation>
    <scope>NUCLEOTIDE SEQUENCE</scope>
</reference>